<feature type="binding site" evidence="6">
    <location>
        <position position="304"/>
    </location>
    <ligand>
        <name>Zn(2+)</name>
        <dbReference type="ChEBI" id="CHEBI:29105"/>
        <label>1</label>
    </ligand>
</feature>
<dbReference type="GO" id="GO:0005737">
    <property type="term" value="C:cytoplasm"/>
    <property type="evidence" value="ECO:0007669"/>
    <property type="project" value="TreeGrafter"/>
</dbReference>
<dbReference type="GO" id="GO:0044205">
    <property type="term" value="P:'de novo' UMP biosynthetic process"/>
    <property type="evidence" value="ECO:0007669"/>
    <property type="project" value="UniProtKB-UniRule"/>
</dbReference>
<evidence type="ECO:0000256" key="6">
    <source>
        <dbReference type="HAMAP-Rule" id="MF_00220"/>
    </source>
</evidence>
<feature type="binding site" evidence="6">
    <location>
        <position position="151"/>
    </location>
    <ligand>
        <name>Zn(2+)</name>
        <dbReference type="ChEBI" id="CHEBI:29105"/>
        <label>2</label>
    </ligand>
</feature>
<dbReference type="NCBIfam" id="TIGR00857">
    <property type="entry name" value="pyrC_multi"/>
    <property type="match status" value="1"/>
</dbReference>
<gene>
    <name evidence="6" type="primary">pyrC</name>
    <name evidence="8" type="ORF">IAC80_02495</name>
</gene>
<name>A0A9D1NZ44_9FIRM</name>
<dbReference type="PROSITE" id="PS00483">
    <property type="entry name" value="DIHYDROOROTASE_2"/>
    <property type="match status" value="1"/>
</dbReference>
<dbReference type="Gene3D" id="2.30.40.10">
    <property type="entry name" value="Urease, subunit C, domain 1"/>
    <property type="match status" value="1"/>
</dbReference>
<feature type="binding site" evidence="6">
    <location>
        <position position="59"/>
    </location>
    <ligand>
        <name>Zn(2+)</name>
        <dbReference type="ChEBI" id="CHEBI:29105"/>
        <label>1</label>
    </ligand>
</feature>
<evidence type="ECO:0000313" key="9">
    <source>
        <dbReference type="Proteomes" id="UP000886889"/>
    </source>
</evidence>
<dbReference type="GO" id="GO:0004038">
    <property type="term" value="F:allantoinase activity"/>
    <property type="evidence" value="ECO:0007669"/>
    <property type="project" value="TreeGrafter"/>
</dbReference>
<feature type="binding site" evidence="6">
    <location>
        <position position="308"/>
    </location>
    <ligand>
        <name>substrate</name>
    </ligand>
</feature>
<feature type="binding site" evidence="6">
    <location>
        <position position="277"/>
    </location>
    <ligand>
        <name>substrate</name>
    </ligand>
</feature>
<evidence type="ECO:0000259" key="7">
    <source>
        <dbReference type="Pfam" id="PF12890"/>
    </source>
</evidence>
<comment type="pathway">
    <text evidence="6">Pyrimidine metabolism; UMP biosynthesis via de novo pathway; (S)-dihydroorotate from bicarbonate: step 3/3.</text>
</comment>
<comment type="similarity">
    <text evidence="2 6">Belongs to the metallo-dependent hydrolases superfamily. DHOase family. Class I DHOase subfamily.</text>
</comment>
<dbReference type="InterPro" id="IPR004722">
    <property type="entry name" value="DHOase"/>
</dbReference>
<dbReference type="InterPro" id="IPR002195">
    <property type="entry name" value="Dihydroorotase_CS"/>
</dbReference>
<keyword evidence="6" id="KW-0862">Zinc</keyword>
<dbReference type="Gene3D" id="3.20.20.140">
    <property type="entry name" value="Metal-dependent hydrolases"/>
    <property type="match status" value="1"/>
</dbReference>
<evidence type="ECO:0000256" key="5">
    <source>
        <dbReference type="ARBA" id="ARBA00022975"/>
    </source>
</evidence>
<accession>A0A9D1NZ44</accession>
<feature type="active site" evidence="6">
    <location>
        <position position="304"/>
    </location>
</feature>
<evidence type="ECO:0000256" key="1">
    <source>
        <dbReference type="ARBA" id="ARBA00002368"/>
    </source>
</evidence>
<feature type="binding site" evidence="6">
    <location>
        <position position="93"/>
    </location>
    <ligand>
        <name>substrate</name>
    </ligand>
</feature>
<protein>
    <recommendedName>
        <fullName evidence="6">Dihydroorotase</fullName>
        <shortName evidence="6">DHOase</shortName>
        <ecNumber evidence="6">3.5.2.3</ecNumber>
    </recommendedName>
</protein>
<sequence>MLLIKHGRVLDPAAERDGICDVLIEDGIIKKVAENIEAPGARVIDAAGCFVMPGLVDLHVHLRDPGLTYKEDIETGAKAAARGGFTTILAMPNTKPVIDTPDRVAYVKNKARQTAPIHVLQVGAVTMGQEGKELADIEGMVREGSPAISEDGKSVMDAGLYRKAMEIAAGLDIPVLAHCEDKNMVAGGVVNEDEKAGELGLKGICNAVEDVIAARDIVLAKETGARLHLCHCSTRDSVEMIRQAKKAGLKVSGEVCPHHFTLTSQDIPGNDSNYKMNPPLRARADRDALLEGLRDGTIDAISTDHAPHSREEKNQSMARAPFGIVGLETAVPLTVTRLLEEKIITPMGMARLMSYQPARIAGLDCGTLLEGKAADVTVIDPKEEYVIDKNSFASKGRNTPFDGWKVRGKVKMTICGGNIVYDDSREK</sequence>
<dbReference type="EC" id="3.5.2.3" evidence="6"/>
<feature type="binding site" evidence="6">
    <location>
        <begin position="322"/>
        <end position="323"/>
    </location>
    <ligand>
        <name>substrate</name>
    </ligand>
</feature>
<feature type="binding site" evidence="6">
    <location>
        <position position="61"/>
    </location>
    <ligand>
        <name>Zn(2+)</name>
        <dbReference type="ChEBI" id="CHEBI:29105"/>
        <label>1</label>
    </ligand>
</feature>
<comment type="catalytic activity">
    <reaction evidence="6">
        <text>(S)-dihydroorotate + H2O = N-carbamoyl-L-aspartate + H(+)</text>
        <dbReference type="Rhea" id="RHEA:24296"/>
        <dbReference type="ChEBI" id="CHEBI:15377"/>
        <dbReference type="ChEBI" id="CHEBI:15378"/>
        <dbReference type="ChEBI" id="CHEBI:30864"/>
        <dbReference type="ChEBI" id="CHEBI:32814"/>
        <dbReference type="EC" id="3.5.2.3"/>
    </reaction>
</comment>
<reference evidence="8" key="1">
    <citation type="submission" date="2020-10" db="EMBL/GenBank/DDBJ databases">
        <authorList>
            <person name="Gilroy R."/>
        </authorList>
    </citation>
    <scope>NUCLEOTIDE SEQUENCE</scope>
    <source>
        <strain evidence="8">ChiBcec6-7307</strain>
    </source>
</reference>
<dbReference type="GO" id="GO:0004151">
    <property type="term" value="F:dihydroorotase activity"/>
    <property type="evidence" value="ECO:0007669"/>
    <property type="project" value="UniProtKB-UniRule"/>
</dbReference>
<keyword evidence="3 6" id="KW-0479">Metal-binding</keyword>
<dbReference type="Proteomes" id="UP000886889">
    <property type="component" value="Unassembled WGS sequence"/>
</dbReference>
<organism evidence="8 9">
    <name type="scientific">Candidatus Merdiplasma excrementigallinarum</name>
    <dbReference type="NCBI Taxonomy" id="2840864"/>
    <lineage>
        <taxon>Bacteria</taxon>
        <taxon>Bacillati</taxon>
        <taxon>Bacillota</taxon>
        <taxon>Clostridia</taxon>
        <taxon>Lachnospirales</taxon>
        <taxon>Lachnospiraceae</taxon>
        <taxon>Lachnospiraceae incertae sedis</taxon>
        <taxon>Candidatus Merdiplasma</taxon>
    </lineage>
</organism>
<dbReference type="EMBL" id="DVOS01000028">
    <property type="protein sequence ID" value="HIV22789.1"/>
    <property type="molecule type" value="Genomic_DNA"/>
</dbReference>
<dbReference type="GO" id="GO:0008270">
    <property type="term" value="F:zinc ion binding"/>
    <property type="evidence" value="ECO:0007669"/>
    <property type="project" value="UniProtKB-UniRule"/>
</dbReference>
<dbReference type="SUPFAM" id="SSF51556">
    <property type="entry name" value="Metallo-dependent hydrolases"/>
    <property type="match status" value="1"/>
</dbReference>
<feature type="binding site" evidence="6">
    <location>
        <position position="178"/>
    </location>
    <ligand>
        <name>Zn(2+)</name>
        <dbReference type="ChEBI" id="CHEBI:29105"/>
        <label>2</label>
    </ligand>
</feature>
<comment type="caution">
    <text evidence="8">The sequence shown here is derived from an EMBL/GenBank/DDBJ whole genome shotgun (WGS) entry which is preliminary data.</text>
</comment>
<evidence type="ECO:0000256" key="4">
    <source>
        <dbReference type="ARBA" id="ARBA00022801"/>
    </source>
</evidence>
<keyword evidence="4 6" id="KW-0378">Hydrolase</keyword>
<proteinExistence type="inferred from homology"/>
<dbReference type="PANTHER" id="PTHR43668:SF2">
    <property type="entry name" value="ALLANTOINASE"/>
    <property type="match status" value="1"/>
</dbReference>
<dbReference type="InterPro" id="IPR032466">
    <property type="entry name" value="Metal_Hydrolase"/>
</dbReference>
<feature type="binding site" evidence="6">
    <location>
        <begin position="61"/>
        <end position="63"/>
    </location>
    <ligand>
        <name>substrate</name>
    </ligand>
</feature>
<dbReference type="InterPro" id="IPR050138">
    <property type="entry name" value="DHOase/Allantoinase_Hydrolase"/>
</dbReference>
<keyword evidence="5 6" id="KW-0665">Pyrimidine biosynthesis</keyword>
<dbReference type="AlphaFoldDB" id="A0A9D1NZ44"/>
<evidence type="ECO:0000256" key="2">
    <source>
        <dbReference type="ARBA" id="ARBA00010286"/>
    </source>
</evidence>
<feature type="binding site" evidence="6">
    <location>
        <position position="231"/>
    </location>
    <ligand>
        <name>Zn(2+)</name>
        <dbReference type="ChEBI" id="CHEBI:29105"/>
        <label>2</label>
    </ligand>
</feature>
<dbReference type="GO" id="GO:0006145">
    <property type="term" value="P:purine nucleobase catabolic process"/>
    <property type="evidence" value="ECO:0007669"/>
    <property type="project" value="TreeGrafter"/>
</dbReference>
<evidence type="ECO:0000313" key="8">
    <source>
        <dbReference type="EMBL" id="HIV22789.1"/>
    </source>
</evidence>
<comment type="function">
    <text evidence="1 6">Catalyzes the reversible cyclization of carbamoyl aspartate to dihydroorotate.</text>
</comment>
<feature type="domain" description="Dihydroorotase catalytic" evidence="7">
    <location>
        <begin position="50"/>
        <end position="237"/>
    </location>
</feature>
<feature type="binding site" evidence="6">
    <location>
        <position position="151"/>
    </location>
    <ligand>
        <name>Zn(2+)</name>
        <dbReference type="ChEBI" id="CHEBI:29105"/>
        <label>1</label>
    </ligand>
</feature>
<evidence type="ECO:0000256" key="3">
    <source>
        <dbReference type="ARBA" id="ARBA00022723"/>
    </source>
</evidence>
<dbReference type="InterPro" id="IPR011059">
    <property type="entry name" value="Metal-dep_hydrolase_composite"/>
</dbReference>
<dbReference type="InterPro" id="IPR024403">
    <property type="entry name" value="DHOase_cat"/>
</dbReference>
<dbReference type="HAMAP" id="MF_00220_B">
    <property type="entry name" value="PyrC_classI_B"/>
    <property type="match status" value="1"/>
</dbReference>
<dbReference type="PROSITE" id="PS00482">
    <property type="entry name" value="DIHYDROOROTASE_1"/>
    <property type="match status" value="1"/>
</dbReference>
<comment type="cofactor">
    <cofactor evidence="6">
        <name>Zn(2+)</name>
        <dbReference type="ChEBI" id="CHEBI:29105"/>
    </cofactor>
    <text evidence="6">Binds 2 Zn(2+) ions per subunit.</text>
</comment>
<dbReference type="CDD" id="cd01317">
    <property type="entry name" value="DHOase_IIa"/>
    <property type="match status" value="1"/>
</dbReference>
<dbReference type="Pfam" id="PF12890">
    <property type="entry name" value="DHOase"/>
    <property type="match status" value="1"/>
</dbReference>
<reference evidence="8" key="2">
    <citation type="journal article" date="2021" name="PeerJ">
        <title>Extensive microbial diversity within the chicken gut microbiome revealed by metagenomics and culture.</title>
        <authorList>
            <person name="Gilroy R."/>
            <person name="Ravi A."/>
            <person name="Getino M."/>
            <person name="Pursley I."/>
            <person name="Horton D.L."/>
            <person name="Alikhan N.F."/>
            <person name="Baker D."/>
            <person name="Gharbi K."/>
            <person name="Hall N."/>
            <person name="Watson M."/>
            <person name="Adriaenssens E.M."/>
            <person name="Foster-Nyarko E."/>
            <person name="Jarju S."/>
            <person name="Secka A."/>
            <person name="Antonio M."/>
            <person name="Oren A."/>
            <person name="Chaudhuri R.R."/>
            <person name="La Ragione R."/>
            <person name="Hildebrand F."/>
            <person name="Pallen M.J."/>
        </authorList>
    </citation>
    <scope>NUCLEOTIDE SEQUENCE</scope>
    <source>
        <strain evidence="8">ChiBcec6-7307</strain>
    </source>
</reference>
<dbReference type="SUPFAM" id="SSF51338">
    <property type="entry name" value="Composite domain of metallo-dependent hydrolases"/>
    <property type="match status" value="1"/>
</dbReference>
<dbReference type="PANTHER" id="PTHR43668">
    <property type="entry name" value="ALLANTOINASE"/>
    <property type="match status" value="1"/>
</dbReference>